<dbReference type="Gene3D" id="3.30.470.20">
    <property type="entry name" value="ATP-grasp fold, B domain"/>
    <property type="match status" value="1"/>
</dbReference>
<proteinExistence type="predicted"/>
<dbReference type="GO" id="GO:0009432">
    <property type="term" value="P:SOS response"/>
    <property type="evidence" value="ECO:0007669"/>
    <property type="project" value="TreeGrafter"/>
</dbReference>
<evidence type="ECO:0000313" key="4">
    <source>
        <dbReference type="Proteomes" id="UP000198855"/>
    </source>
</evidence>
<accession>A0A1I2GCR6</accession>
<gene>
    <name evidence="3" type="ORF">SAMN05216378_5164</name>
</gene>
<dbReference type="OrthoDB" id="7869153at2"/>
<dbReference type="AlphaFoldDB" id="A0A1I2GCR6"/>
<keyword evidence="1" id="KW-0067">ATP-binding</keyword>
<feature type="domain" description="ATP-grasp" evidence="2">
    <location>
        <begin position="18"/>
        <end position="245"/>
    </location>
</feature>
<reference evidence="4" key="1">
    <citation type="submission" date="2016-10" db="EMBL/GenBank/DDBJ databases">
        <authorList>
            <person name="Varghese N."/>
            <person name="Submissions S."/>
        </authorList>
    </citation>
    <scope>NUCLEOTIDE SEQUENCE [LARGE SCALE GENOMIC DNA]</scope>
    <source>
        <strain evidence="4">CGMCC 1.10784</strain>
    </source>
</reference>
<dbReference type="InterPro" id="IPR026838">
    <property type="entry name" value="YheC/D"/>
</dbReference>
<protein>
    <submittedName>
        <fullName evidence="3">YheC/D like ATP-grasp</fullName>
    </submittedName>
</protein>
<dbReference type="STRING" id="1045775.SAMN05216378_5164"/>
<dbReference type="InterPro" id="IPR011761">
    <property type="entry name" value="ATP-grasp"/>
</dbReference>
<dbReference type="GO" id="GO:0005737">
    <property type="term" value="C:cytoplasm"/>
    <property type="evidence" value="ECO:0007669"/>
    <property type="project" value="TreeGrafter"/>
</dbReference>
<keyword evidence="4" id="KW-1185">Reference proteome</keyword>
<name>A0A1I2GCR6_9BACL</name>
<sequence length="253" mass="29848">MSIQYVYSKWEKTNVLLHSAALREYIPVTKLFSQEHLLLMLTEYGMVYVKPVNGTFGKGVMRVERLKPANKGFKYQLNTTIRTFPTFELLYQSLVKKINGRRYLVQKGIDLLRHKKRRFDIRVMVQRNDHNNWEATGIIGRLAHPAKVVTNYHNGGTPMSFERLMSTHQSPTQKMIYAMRLKQISLDIAKELEKHYPGLKELGIDIAIDQQFRPWILEVNTKPDAFIFRKLEDKTIFRKIYKYAVSYGRYKKK</sequence>
<evidence type="ECO:0000256" key="1">
    <source>
        <dbReference type="PROSITE-ProRule" id="PRU00409"/>
    </source>
</evidence>
<organism evidence="3 4">
    <name type="scientific">Paenibacillus catalpae</name>
    <dbReference type="NCBI Taxonomy" id="1045775"/>
    <lineage>
        <taxon>Bacteria</taxon>
        <taxon>Bacillati</taxon>
        <taxon>Bacillota</taxon>
        <taxon>Bacilli</taxon>
        <taxon>Bacillales</taxon>
        <taxon>Paenibacillaceae</taxon>
        <taxon>Paenibacillus</taxon>
    </lineage>
</organism>
<dbReference type="GO" id="GO:0005524">
    <property type="term" value="F:ATP binding"/>
    <property type="evidence" value="ECO:0007669"/>
    <property type="project" value="UniProtKB-UniRule"/>
</dbReference>
<evidence type="ECO:0000313" key="3">
    <source>
        <dbReference type="EMBL" id="SFF15534.1"/>
    </source>
</evidence>
<dbReference type="RefSeq" id="WP_091189312.1">
    <property type="nucleotide sequence ID" value="NZ_FOMT01000006.1"/>
</dbReference>
<dbReference type="PROSITE" id="PS50975">
    <property type="entry name" value="ATP_GRASP"/>
    <property type="match status" value="1"/>
</dbReference>
<keyword evidence="1" id="KW-0547">Nucleotide-binding</keyword>
<dbReference type="EMBL" id="FOMT01000006">
    <property type="protein sequence ID" value="SFF15534.1"/>
    <property type="molecule type" value="Genomic_DNA"/>
</dbReference>
<evidence type="ECO:0000259" key="2">
    <source>
        <dbReference type="PROSITE" id="PS50975"/>
    </source>
</evidence>
<dbReference type="PANTHER" id="PTHR21621:SF0">
    <property type="entry name" value="BETA-CITRYLGLUTAMATE SYNTHASE B-RELATED"/>
    <property type="match status" value="1"/>
</dbReference>
<dbReference type="SUPFAM" id="SSF56059">
    <property type="entry name" value="Glutathione synthetase ATP-binding domain-like"/>
    <property type="match status" value="1"/>
</dbReference>
<dbReference type="Pfam" id="PF14398">
    <property type="entry name" value="ATPgrasp_YheCD"/>
    <property type="match status" value="1"/>
</dbReference>
<dbReference type="PANTHER" id="PTHR21621">
    <property type="entry name" value="RIBOSOMAL PROTEIN S6 MODIFICATION PROTEIN"/>
    <property type="match status" value="1"/>
</dbReference>
<dbReference type="GO" id="GO:0018169">
    <property type="term" value="F:ribosomal S6-glutamic acid ligase activity"/>
    <property type="evidence" value="ECO:0007669"/>
    <property type="project" value="TreeGrafter"/>
</dbReference>
<dbReference type="Proteomes" id="UP000198855">
    <property type="component" value="Unassembled WGS sequence"/>
</dbReference>
<dbReference type="GO" id="GO:0046872">
    <property type="term" value="F:metal ion binding"/>
    <property type="evidence" value="ECO:0007669"/>
    <property type="project" value="InterPro"/>
</dbReference>